<evidence type="ECO:0000313" key="1">
    <source>
        <dbReference type="EMBL" id="CAF4914514.1"/>
    </source>
</evidence>
<feature type="non-terminal residue" evidence="1">
    <location>
        <position position="1"/>
    </location>
</feature>
<feature type="non-terminal residue" evidence="1">
    <location>
        <position position="80"/>
    </location>
</feature>
<protein>
    <submittedName>
        <fullName evidence="1">Uncharacterized protein</fullName>
    </submittedName>
</protein>
<evidence type="ECO:0000313" key="2">
    <source>
        <dbReference type="Proteomes" id="UP000663873"/>
    </source>
</evidence>
<gene>
    <name evidence="1" type="ORF">UJA718_LOCUS46127</name>
</gene>
<accession>A0A821VWV2</accession>
<dbReference type="Proteomes" id="UP000663873">
    <property type="component" value="Unassembled WGS sequence"/>
</dbReference>
<proteinExistence type="predicted"/>
<name>A0A821VWV2_9BILA</name>
<organism evidence="1 2">
    <name type="scientific">Rotaria socialis</name>
    <dbReference type="NCBI Taxonomy" id="392032"/>
    <lineage>
        <taxon>Eukaryota</taxon>
        <taxon>Metazoa</taxon>
        <taxon>Spiralia</taxon>
        <taxon>Gnathifera</taxon>
        <taxon>Rotifera</taxon>
        <taxon>Eurotatoria</taxon>
        <taxon>Bdelloidea</taxon>
        <taxon>Philodinida</taxon>
        <taxon>Philodinidae</taxon>
        <taxon>Rotaria</taxon>
    </lineage>
</organism>
<comment type="caution">
    <text evidence="1">The sequence shown here is derived from an EMBL/GenBank/DDBJ whole genome shotgun (WGS) entry which is preliminary data.</text>
</comment>
<sequence>QAWKSKKVKLEAELQEEYRQSTLTPFQPPQNYRCYYIHERTDILLIDELIDQAKITKHYSIDTEDDTLTHKPATLQVEYI</sequence>
<dbReference type="EMBL" id="CAJOBP010080885">
    <property type="protein sequence ID" value="CAF4914514.1"/>
    <property type="molecule type" value="Genomic_DNA"/>
</dbReference>
<reference evidence="1" key="1">
    <citation type="submission" date="2021-02" db="EMBL/GenBank/DDBJ databases">
        <authorList>
            <person name="Nowell W R."/>
        </authorList>
    </citation>
    <scope>NUCLEOTIDE SEQUENCE</scope>
</reference>
<keyword evidence="2" id="KW-1185">Reference proteome</keyword>
<dbReference type="AlphaFoldDB" id="A0A821VWV2"/>